<name>A0A370XCV7_9GAMM</name>
<dbReference type="PANTHER" id="PTHR11803">
    <property type="entry name" value="2-IMINOBUTANOATE/2-IMINOPROPANOATE DEAMINASE RIDA"/>
    <property type="match status" value="1"/>
</dbReference>
<dbReference type="SUPFAM" id="SSF55298">
    <property type="entry name" value="YjgF-like"/>
    <property type="match status" value="1"/>
</dbReference>
<dbReference type="NCBIfam" id="TIGR00004">
    <property type="entry name" value="Rid family detoxifying hydrolase"/>
    <property type="match status" value="1"/>
</dbReference>
<keyword evidence="3" id="KW-1185">Reference proteome</keyword>
<dbReference type="InterPro" id="IPR006175">
    <property type="entry name" value="YjgF/YER057c/UK114"/>
</dbReference>
<accession>A0A370XCV7</accession>
<dbReference type="Gene3D" id="3.30.1330.40">
    <property type="entry name" value="RutC-like"/>
    <property type="match status" value="1"/>
</dbReference>
<dbReference type="Pfam" id="PF01042">
    <property type="entry name" value="Ribonuc_L-PSP"/>
    <property type="match status" value="1"/>
</dbReference>
<dbReference type="FunFam" id="3.30.1330.40:FF:000001">
    <property type="entry name" value="L-PSP family endoribonuclease"/>
    <property type="match status" value="1"/>
</dbReference>
<evidence type="ECO:0000313" key="3">
    <source>
        <dbReference type="Proteomes" id="UP000255334"/>
    </source>
</evidence>
<gene>
    <name evidence="2" type="ORF">DWU99_02185</name>
</gene>
<dbReference type="AlphaFoldDB" id="A0A370XCV7"/>
<protein>
    <submittedName>
        <fullName evidence="2">RidA family protein</fullName>
    </submittedName>
</protein>
<comment type="similarity">
    <text evidence="1">Belongs to the RutC family.</text>
</comment>
<dbReference type="PANTHER" id="PTHR11803:SF39">
    <property type="entry name" value="2-IMINOBUTANOATE_2-IMINOPROPANOATE DEAMINASE"/>
    <property type="match status" value="1"/>
</dbReference>
<dbReference type="GO" id="GO:0005829">
    <property type="term" value="C:cytosol"/>
    <property type="evidence" value="ECO:0007669"/>
    <property type="project" value="TreeGrafter"/>
</dbReference>
<sequence length="127" mass="13653">MSSKIIHTDHAPAAIGPYSQAVRTGNTVYLSGQLPICPETQRPVNDTAEAEIHQVFRNLRAVAEAAGGDLAHMVKLNVYLTDLADAPKLNAIMGEYFTAPYPARAAVRIAGLPQGFRIEVEGILVLD</sequence>
<organism evidence="2 3">
    <name type="scientific">Dyella psychrodurans</name>
    <dbReference type="NCBI Taxonomy" id="1927960"/>
    <lineage>
        <taxon>Bacteria</taxon>
        <taxon>Pseudomonadati</taxon>
        <taxon>Pseudomonadota</taxon>
        <taxon>Gammaproteobacteria</taxon>
        <taxon>Lysobacterales</taxon>
        <taxon>Rhodanobacteraceae</taxon>
        <taxon>Dyella</taxon>
    </lineage>
</organism>
<dbReference type="GO" id="GO:0019239">
    <property type="term" value="F:deaminase activity"/>
    <property type="evidence" value="ECO:0007669"/>
    <property type="project" value="TreeGrafter"/>
</dbReference>
<dbReference type="CDD" id="cd00448">
    <property type="entry name" value="YjgF_YER057c_UK114_family"/>
    <property type="match status" value="1"/>
</dbReference>
<reference evidence="2 3" key="1">
    <citation type="submission" date="2018-07" db="EMBL/GenBank/DDBJ databases">
        <title>Dyella monticola sp. nov. and Dyella psychrodurans sp. nov. isolated from monsoon evergreen broad-leaved forest soil of Dinghu Mountain, China.</title>
        <authorList>
            <person name="Gao Z."/>
            <person name="Qiu L."/>
        </authorList>
    </citation>
    <scope>NUCLEOTIDE SEQUENCE [LARGE SCALE GENOMIC DNA]</scope>
    <source>
        <strain evidence="2 3">4MSK11</strain>
    </source>
</reference>
<proteinExistence type="inferred from homology"/>
<evidence type="ECO:0000256" key="1">
    <source>
        <dbReference type="ARBA" id="ARBA00010552"/>
    </source>
</evidence>
<comment type="caution">
    <text evidence="2">The sequence shown here is derived from an EMBL/GenBank/DDBJ whole genome shotgun (WGS) entry which is preliminary data.</text>
</comment>
<dbReference type="InterPro" id="IPR035959">
    <property type="entry name" value="RutC-like_sf"/>
</dbReference>
<dbReference type="InterPro" id="IPR006056">
    <property type="entry name" value="RidA"/>
</dbReference>
<dbReference type="EMBL" id="QRBF01000001">
    <property type="protein sequence ID" value="RDS86100.1"/>
    <property type="molecule type" value="Genomic_DNA"/>
</dbReference>
<evidence type="ECO:0000313" key="2">
    <source>
        <dbReference type="EMBL" id="RDS86100.1"/>
    </source>
</evidence>
<dbReference type="OrthoDB" id="9803101at2"/>
<dbReference type="Proteomes" id="UP000255334">
    <property type="component" value="Unassembled WGS sequence"/>
</dbReference>
<dbReference type="RefSeq" id="WP_115476351.1">
    <property type="nucleotide sequence ID" value="NZ_QRBF01000001.1"/>
</dbReference>